<dbReference type="eggNOG" id="COG0644">
    <property type="taxonomic scope" value="Bacteria"/>
</dbReference>
<sequence>MKPPTETTAMTTSPTPMSSDVLVLGSSISALMSAAWLRRSDPSLSVTVLGPPVGAEKRPVVGESTVEPAILFFRALGLGPYLDQRHELKNGLTFYHKLAPSQPEDRRYTVHMPMAPLHHTACQLHRPAFDLELGRVAAELGVRFVHGRARDIALGQGQGQGQGNHKDAEHRVEASLDGGGEASLRARFVIDATGRSRVLGRKVTSYAKPSAQRSAFWFRVRNFEALLPKLELSWRRPAEYELWKSTHHFMGENNWIWAIPMRDEQGEAVLSMGITWRPDLVDHGIRTLDDFLAHVDDEHPAIAELVRSGEVLDTNSYRNYLYEAEQVYSDEGWFLVGDAARSVDPLYSTGLSMTVIQIEQIAEIIRRRRGAGITAAQIAELEGLWTAIAEVRQADIADQYETMSDPFQACMRRYWNLSGWFNGVLPLWYAGYFNDPEAATILRRMLGKGRPATHAAWRLFASTARTLGEVEQADFDRTLDFDWMINRAFDRPVSEVGAQVGAMLQKRAHLRLNLIRLGGWRELPSQARYLARELALAKLVPLAFARNPALRRGEHEQEHEQAPATTWVGAWQPT</sequence>
<dbReference type="PANTHER" id="PTHR43747:SF5">
    <property type="entry name" value="FAD-BINDING DOMAIN-CONTAINING PROTEIN"/>
    <property type="match status" value="1"/>
</dbReference>
<keyword evidence="1" id="KW-0560">Oxidoreductase</keyword>
<dbReference type="InterPro" id="IPR006905">
    <property type="entry name" value="Flavin_halogenase"/>
</dbReference>
<dbReference type="EMBL" id="ABCS01000122">
    <property type="protein sequence ID" value="EDM74619.1"/>
    <property type="molecule type" value="Genomic_DNA"/>
</dbReference>
<accession>A6GHN9</accession>
<dbReference type="Gene3D" id="3.50.50.60">
    <property type="entry name" value="FAD/NAD(P)-binding domain"/>
    <property type="match status" value="1"/>
</dbReference>
<dbReference type="AlphaFoldDB" id="A6GHN9"/>
<keyword evidence="2" id="KW-0503">Monooxygenase</keyword>
<dbReference type="Proteomes" id="UP000005801">
    <property type="component" value="Unassembled WGS sequence"/>
</dbReference>
<evidence type="ECO:0000313" key="5">
    <source>
        <dbReference type="Proteomes" id="UP000005801"/>
    </source>
</evidence>
<dbReference type="Pfam" id="PF04820">
    <property type="entry name" value="Trp_halogenase"/>
    <property type="match status" value="1"/>
</dbReference>
<evidence type="ECO:0000313" key="4">
    <source>
        <dbReference type="EMBL" id="EDM74619.1"/>
    </source>
</evidence>
<evidence type="ECO:0000256" key="3">
    <source>
        <dbReference type="SAM" id="MobiDB-lite"/>
    </source>
</evidence>
<comment type="caution">
    <text evidence="4">The sequence shown here is derived from an EMBL/GenBank/DDBJ whole genome shotgun (WGS) entry which is preliminary data.</text>
</comment>
<dbReference type="STRING" id="391625.PPSIR1_31188"/>
<name>A6GHN9_9BACT</name>
<gene>
    <name evidence="4" type="ORF">PPSIR1_31188</name>
</gene>
<dbReference type="PANTHER" id="PTHR43747">
    <property type="entry name" value="FAD-BINDING PROTEIN"/>
    <property type="match status" value="1"/>
</dbReference>
<evidence type="ECO:0000256" key="1">
    <source>
        <dbReference type="ARBA" id="ARBA00023002"/>
    </source>
</evidence>
<proteinExistence type="predicted"/>
<dbReference type="InterPro" id="IPR036188">
    <property type="entry name" value="FAD/NAD-bd_sf"/>
</dbReference>
<dbReference type="InterPro" id="IPR050816">
    <property type="entry name" value="Flavin-dep_Halogenase_NPB"/>
</dbReference>
<feature type="region of interest" description="Disordered" evidence="3">
    <location>
        <begin position="551"/>
        <end position="574"/>
    </location>
</feature>
<feature type="compositionally biased region" description="Basic and acidic residues" evidence="3">
    <location>
        <begin position="551"/>
        <end position="561"/>
    </location>
</feature>
<evidence type="ECO:0000256" key="2">
    <source>
        <dbReference type="ARBA" id="ARBA00023033"/>
    </source>
</evidence>
<dbReference type="SUPFAM" id="SSF51905">
    <property type="entry name" value="FAD/NAD(P)-binding domain"/>
    <property type="match status" value="1"/>
</dbReference>
<organism evidence="4 5">
    <name type="scientific">Plesiocystis pacifica SIR-1</name>
    <dbReference type="NCBI Taxonomy" id="391625"/>
    <lineage>
        <taxon>Bacteria</taxon>
        <taxon>Pseudomonadati</taxon>
        <taxon>Myxococcota</taxon>
        <taxon>Polyangia</taxon>
        <taxon>Nannocystales</taxon>
        <taxon>Nannocystaceae</taxon>
        <taxon>Plesiocystis</taxon>
    </lineage>
</organism>
<keyword evidence="5" id="KW-1185">Reference proteome</keyword>
<dbReference type="GO" id="GO:0004497">
    <property type="term" value="F:monooxygenase activity"/>
    <property type="evidence" value="ECO:0007669"/>
    <property type="project" value="UniProtKB-KW"/>
</dbReference>
<protein>
    <submittedName>
        <fullName evidence="4">Halogenase</fullName>
    </submittedName>
</protein>
<reference evidence="4 5" key="1">
    <citation type="submission" date="2007-06" db="EMBL/GenBank/DDBJ databases">
        <authorList>
            <person name="Shimkets L."/>
            <person name="Ferriera S."/>
            <person name="Johnson J."/>
            <person name="Kravitz S."/>
            <person name="Beeson K."/>
            <person name="Sutton G."/>
            <person name="Rogers Y.-H."/>
            <person name="Friedman R."/>
            <person name="Frazier M."/>
            <person name="Venter J.C."/>
        </authorList>
    </citation>
    <scope>NUCLEOTIDE SEQUENCE [LARGE SCALE GENOMIC DNA]</scope>
    <source>
        <strain evidence="4 5">SIR-1</strain>
    </source>
</reference>